<dbReference type="KEGG" id="vg:77928067"/>
<gene>
    <name evidence="1" type="primary">231</name>
    <name evidence="1" type="ORF">SEA_WAKANDA_231</name>
</gene>
<organism evidence="1 2">
    <name type="scientific">Streptomyces phage Wakanda</name>
    <dbReference type="NCBI Taxonomy" id="2713267"/>
    <lineage>
        <taxon>Viruses</taxon>
        <taxon>Duplodnaviria</taxon>
        <taxon>Heunggongvirae</taxon>
        <taxon>Uroviricota</taxon>
        <taxon>Caudoviricetes</taxon>
        <taxon>Stanwilliamsviridae</taxon>
        <taxon>Loccivirinae</taxon>
        <taxon>Wakandavirus</taxon>
        <taxon>Wakandavirus wakanda</taxon>
    </lineage>
</organism>
<reference evidence="1 2" key="1">
    <citation type="submission" date="2020-02" db="EMBL/GenBank/DDBJ databases">
        <authorList>
            <person name="Bullock J.N."/>
            <person name="Barnes M.L."/>
            <person name="Kankolongo K.M."/>
            <person name="Dejene B.A."/>
            <person name="Lindsay P.E."/>
            <person name="Bhuiyan S."/>
            <person name="Nayek S."/>
            <person name="Hughes L.E."/>
            <person name="Garlena R.A."/>
            <person name="Russell D.A."/>
            <person name="Pope W.H."/>
            <person name="Jacobs-Sera D."/>
            <person name="Hatfull G.F."/>
        </authorList>
    </citation>
    <scope>NUCLEOTIDE SEQUENCE [LARGE SCALE GENOMIC DNA]</scope>
</reference>
<dbReference type="GeneID" id="77928067"/>
<dbReference type="EMBL" id="MT024865">
    <property type="protein sequence ID" value="QIN94191.1"/>
    <property type="molecule type" value="Genomic_DNA"/>
</dbReference>
<name>A0A6G8R1Z9_9CAUD</name>
<evidence type="ECO:0000313" key="1">
    <source>
        <dbReference type="EMBL" id="QIN94191.1"/>
    </source>
</evidence>
<sequence length="54" mass="6703">MYDVELRTWNVVWFGIREPDWEDEDWEEEDRISFRAVKTRRKGNWSISKTSKKP</sequence>
<protein>
    <submittedName>
        <fullName evidence="1">Uncharacterized protein</fullName>
    </submittedName>
</protein>
<evidence type="ECO:0000313" key="2">
    <source>
        <dbReference type="Proteomes" id="UP000501266"/>
    </source>
</evidence>
<proteinExistence type="predicted"/>
<dbReference type="Proteomes" id="UP000501266">
    <property type="component" value="Segment"/>
</dbReference>
<accession>A0A6G8R1Z9</accession>
<dbReference type="RefSeq" id="YP_010652282.1">
    <property type="nucleotide sequence ID" value="NC_070785.1"/>
</dbReference>
<keyword evidence="2" id="KW-1185">Reference proteome</keyword>